<dbReference type="PANTHER" id="PTHR31712">
    <property type="entry name" value="DIETARY RESTRICTION OVER EXPRESSED"/>
    <property type="match status" value="1"/>
</dbReference>
<proteinExistence type="predicted"/>
<comment type="caution">
    <text evidence="2">The sequence shown here is derived from an EMBL/GenBank/DDBJ whole genome shotgun (WGS) entry which is preliminary data.</text>
</comment>
<name>A0AAN5DEB9_9BILA</name>
<keyword evidence="3" id="KW-1185">Reference proteome</keyword>
<organism evidence="2 3">
    <name type="scientific">Pristionchus mayeri</name>
    <dbReference type="NCBI Taxonomy" id="1317129"/>
    <lineage>
        <taxon>Eukaryota</taxon>
        <taxon>Metazoa</taxon>
        <taxon>Ecdysozoa</taxon>
        <taxon>Nematoda</taxon>
        <taxon>Chromadorea</taxon>
        <taxon>Rhabditida</taxon>
        <taxon>Rhabditina</taxon>
        <taxon>Diplogasteromorpha</taxon>
        <taxon>Diplogasteroidea</taxon>
        <taxon>Neodiplogasteridae</taxon>
        <taxon>Pristionchus</taxon>
    </lineage>
</organism>
<gene>
    <name evidence="2" type="ORF">PMAYCL1PPCAC_30802</name>
</gene>
<dbReference type="PANTHER" id="PTHR31712:SF0">
    <property type="entry name" value="DIETARY RESTRICTION OVER EXPRESSED-RELATED"/>
    <property type="match status" value="1"/>
</dbReference>
<keyword evidence="1" id="KW-0732">Signal</keyword>
<evidence type="ECO:0000256" key="1">
    <source>
        <dbReference type="SAM" id="SignalP"/>
    </source>
</evidence>
<sequence>PYSLRQSLKRAHPLMFVVTRLAPLLSMLLMSVDALTCWDNTEGELRSLTDHSFRYCMYMPFGGAHGEAAVSPLSTGNFTALDLLFHQTPVYGVRVACMQEEYKLVPRNFASPDISFRCICRRYGCNIPHSFSAFLSINRSVL</sequence>
<dbReference type="AlphaFoldDB" id="A0AAN5DEB9"/>
<evidence type="ECO:0000313" key="3">
    <source>
        <dbReference type="Proteomes" id="UP001328107"/>
    </source>
</evidence>
<evidence type="ECO:0000313" key="2">
    <source>
        <dbReference type="EMBL" id="GMR60607.1"/>
    </source>
</evidence>
<feature type="chain" id="PRO_5042950633" evidence="1">
    <location>
        <begin position="35"/>
        <end position="142"/>
    </location>
</feature>
<accession>A0AAN5DEB9</accession>
<dbReference type="EMBL" id="BTRK01000006">
    <property type="protein sequence ID" value="GMR60607.1"/>
    <property type="molecule type" value="Genomic_DNA"/>
</dbReference>
<dbReference type="InterPro" id="IPR035291">
    <property type="entry name" value="DUF5354"/>
</dbReference>
<feature type="non-terminal residue" evidence="2">
    <location>
        <position position="1"/>
    </location>
</feature>
<feature type="signal peptide" evidence="1">
    <location>
        <begin position="1"/>
        <end position="34"/>
    </location>
</feature>
<reference evidence="3" key="1">
    <citation type="submission" date="2022-10" db="EMBL/GenBank/DDBJ databases">
        <title>Genome assembly of Pristionchus species.</title>
        <authorList>
            <person name="Yoshida K."/>
            <person name="Sommer R.J."/>
        </authorList>
    </citation>
    <scope>NUCLEOTIDE SEQUENCE [LARGE SCALE GENOMIC DNA]</scope>
    <source>
        <strain evidence="3">RS5460</strain>
    </source>
</reference>
<dbReference type="Pfam" id="PF17305">
    <property type="entry name" value="DUF5354"/>
    <property type="match status" value="1"/>
</dbReference>
<dbReference type="Proteomes" id="UP001328107">
    <property type="component" value="Unassembled WGS sequence"/>
</dbReference>
<protein>
    <submittedName>
        <fullName evidence="2">Uncharacterized protein</fullName>
    </submittedName>
</protein>